<dbReference type="PANTHER" id="PTHR30518">
    <property type="entry name" value="ENDOLYTIC MUREIN TRANSGLYCOSYLASE"/>
    <property type="match status" value="1"/>
</dbReference>
<dbReference type="PANTHER" id="PTHR30518:SF2">
    <property type="entry name" value="ENDOLYTIC MUREIN TRANSGLYCOSYLASE"/>
    <property type="match status" value="1"/>
</dbReference>
<keyword evidence="6 7" id="KW-0961">Cell wall biogenesis/degradation</keyword>
<dbReference type="Pfam" id="PF02618">
    <property type="entry name" value="YceG"/>
    <property type="match status" value="1"/>
</dbReference>
<dbReference type="NCBIfam" id="TIGR00247">
    <property type="entry name" value="endolytic transglycosylase MltG"/>
    <property type="match status" value="1"/>
</dbReference>
<evidence type="ECO:0000256" key="5">
    <source>
        <dbReference type="ARBA" id="ARBA00023239"/>
    </source>
</evidence>
<dbReference type="InterPro" id="IPR003770">
    <property type="entry name" value="MLTG-like"/>
</dbReference>
<gene>
    <name evidence="7" type="primary">mltG</name>
    <name evidence="8" type="ORF">BST86_05685</name>
</gene>
<dbReference type="GO" id="GO:0009252">
    <property type="term" value="P:peptidoglycan biosynthetic process"/>
    <property type="evidence" value="ECO:0007669"/>
    <property type="project" value="UniProtKB-UniRule"/>
</dbReference>
<proteinExistence type="inferred from homology"/>
<comment type="function">
    <text evidence="7">Functions as a peptidoglycan terminase that cleaves nascent peptidoglycan strands endolytically to terminate their elongation.</text>
</comment>
<evidence type="ECO:0000256" key="6">
    <source>
        <dbReference type="ARBA" id="ARBA00023316"/>
    </source>
</evidence>
<evidence type="ECO:0000313" key="8">
    <source>
        <dbReference type="EMBL" id="PRP66627.1"/>
    </source>
</evidence>
<evidence type="ECO:0000256" key="4">
    <source>
        <dbReference type="ARBA" id="ARBA00023136"/>
    </source>
</evidence>
<keyword evidence="2 7" id="KW-0812">Transmembrane</keyword>
<dbReference type="GO" id="GO:0008932">
    <property type="term" value="F:lytic endotransglycosylase activity"/>
    <property type="evidence" value="ECO:0007669"/>
    <property type="project" value="UniProtKB-UniRule"/>
</dbReference>
<dbReference type="EC" id="4.2.2.29" evidence="7"/>
<dbReference type="Gene3D" id="3.30.160.60">
    <property type="entry name" value="Classic Zinc Finger"/>
    <property type="match status" value="1"/>
</dbReference>
<dbReference type="GO" id="GO:0071555">
    <property type="term" value="P:cell wall organization"/>
    <property type="evidence" value="ECO:0007669"/>
    <property type="project" value="UniProtKB-KW"/>
</dbReference>
<keyword evidence="3 7" id="KW-1133">Transmembrane helix</keyword>
<feature type="site" description="Important for catalytic activity" evidence="7">
    <location>
        <position position="217"/>
    </location>
</feature>
<dbReference type="Proteomes" id="UP000239532">
    <property type="component" value="Unassembled WGS sequence"/>
</dbReference>
<comment type="subcellular location">
    <subcellularLocation>
        <location evidence="7">Cell membrane</location>
        <topology evidence="7">Single-pass membrane protein</topology>
    </subcellularLocation>
</comment>
<reference evidence="8 9" key="1">
    <citation type="submission" date="2016-11" db="EMBL/GenBank/DDBJ databases">
        <title>Trade-off between light-utilization and light-protection in marine flavobacteria.</title>
        <authorList>
            <person name="Kumagai Y."/>
        </authorList>
    </citation>
    <scope>NUCLEOTIDE SEQUENCE [LARGE SCALE GENOMIC DNA]</scope>
    <source>
        <strain evidence="8 9">JCM 17109</strain>
    </source>
</reference>
<accession>A0A2S9WT02</accession>
<dbReference type="AlphaFoldDB" id="A0A2S9WT02"/>
<keyword evidence="5 7" id="KW-0456">Lyase</keyword>
<keyword evidence="9" id="KW-1185">Reference proteome</keyword>
<protein>
    <recommendedName>
        <fullName evidence="7">Endolytic murein transglycosylase</fullName>
        <ecNumber evidence="7">4.2.2.29</ecNumber>
    </recommendedName>
    <alternativeName>
        <fullName evidence="7">Peptidoglycan lytic transglycosylase</fullName>
    </alternativeName>
    <alternativeName>
        <fullName evidence="7">Peptidoglycan polymerization terminase</fullName>
    </alternativeName>
</protein>
<organism evidence="8 9">
    <name type="scientific">Nonlabens agnitus</name>
    <dbReference type="NCBI Taxonomy" id="870484"/>
    <lineage>
        <taxon>Bacteria</taxon>
        <taxon>Pseudomonadati</taxon>
        <taxon>Bacteroidota</taxon>
        <taxon>Flavobacteriia</taxon>
        <taxon>Flavobacteriales</taxon>
        <taxon>Flavobacteriaceae</taxon>
        <taxon>Nonlabens</taxon>
    </lineage>
</organism>
<comment type="catalytic activity">
    <reaction evidence="7">
        <text>a peptidoglycan chain = a peptidoglycan chain with N-acetyl-1,6-anhydromuramyl-[peptide] at the reducing end + a peptidoglycan chain with N-acetylglucosamine at the non-reducing end.</text>
        <dbReference type="EC" id="4.2.2.29"/>
    </reaction>
</comment>
<dbReference type="HAMAP" id="MF_02065">
    <property type="entry name" value="MltG"/>
    <property type="match status" value="1"/>
</dbReference>
<comment type="similarity">
    <text evidence="7">Belongs to the transglycosylase MltG family.</text>
</comment>
<evidence type="ECO:0000256" key="7">
    <source>
        <dbReference type="HAMAP-Rule" id="MF_02065"/>
    </source>
</evidence>
<dbReference type="RefSeq" id="WP_105982427.1">
    <property type="nucleotide sequence ID" value="NZ_MQUC01000003.1"/>
</dbReference>
<name>A0A2S9WT02_9FLAO</name>
<evidence type="ECO:0000313" key="9">
    <source>
        <dbReference type="Proteomes" id="UP000239532"/>
    </source>
</evidence>
<dbReference type="EMBL" id="MQUC01000003">
    <property type="protein sequence ID" value="PRP66627.1"/>
    <property type="molecule type" value="Genomic_DNA"/>
</dbReference>
<dbReference type="OrthoDB" id="9814591at2"/>
<comment type="caution">
    <text evidence="8">The sequence shown here is derived from an EMBL/GenBank/DDBJ whole genome shotgun (WGS) entry which is preliminary data.</text>
</comment>
<feature type="transmembrane region" description="Helical" evidence="7">
    <location>
        <begin position="7"/>
        <end position="27"/>
    </location>
</feature>
<dbReference type="CDD" id="cd08010">
    <property type="entry name" value="MltG_like"/>
    <property type="match status" value="1"/>
</dbReference>
<dbReference type="GO" id="GO:0005886">
    <property type="term" value="C:plasma membrane"/>
    <property type="evidence" value="ECO:0007669"/>
    <property type="project" value="UniProtKB-SubCell"/>
</dbReference>
<evidence type="ECO:0000256" key="1">
    <source>
        <dbReference type="ARBA" id="ARBA00022475"/>
    </source>
</evidence>
<evidence type="ECO:0000256" key="2">
    <source>
        <dbReference type="ARBA" id="ARBA00022692"/>
    </source>
</evidence>
<sequence length="348" mass="39975">MNKYKKILLGIVLMGLVVMAFFAYRVYDTFFTTNTNFTEGTFEVLIPTGADYNTAFLAMADAVEDRDALHETAVRKGYNKNVKAGRFLIEPGMSNNDIINAVRSRNIPLNVRFNNQERLEDLAGRIASQLEPDSLSLLNVMRDPTFLKENGFTQENALSMYLPNQYEFYWNSSPEAYRRRMLASWKSFWNETRRARAAALGLTPQQVTSLAAIVHKETAKVDERPVVAGVYINRLKNGIKLDADPTVIYAKKLTDNDFNQVIKRVLYKDLTIDNRYNTYKYPGVPPGPIVTPDLSAIDAVLNYKKHDYLYFVANIDNFGYHDFSKTLSEHNRKADRYRQWISAQKVNR</sequence>
<keyword evidence="1 7" id="KW-1003">Cell membrane</keyword>
<evidence type="ECO:0000256" key="3">
    <source>
        <dbReference type="ARBA" id="ARBA00022989"/>
    </source>
</evidence>
<keyword evidence="4 7" id="KW-0472">Membrane</keyword>